<proteinExistence type="predicted"/>
<dbReference type="OrthoDB" id="10616625at2759"/>
<sequence length="174" mass="17584">MSSRLLVTQSACIVLAAAIVSGLTAPAISPALASKSVEVVNHRELINLLNASKDTALGAMMEKLKAMNHSEISRLMNETFGLNHTLTREGKQFGLFGGGGLSGFGGFGGGGISPLLLALFLGRDRDRGFGGFGGGFPAPAPAAASGLGSFGDLATVASLTLLGLALIARMPTQG</sequence>
<dbReference type="AlphaFoldDB" id="A0A9X6N9N1"/>
<organism evidence="2 3">
    <name type="scientific">Hypsibius exemplaris</name>
    <name type="common">Freshwater tardigrade</name>
    <dbReference type="NCBI Taxonomy" id="2072580"/>
    <lineage>
        <taxon>Eukaryota</taxon>
        <taxon>Metazoa</taxon>
        <taxon>Ecdysozoa</taxon>
        <taxon>Tardigrada</taxon>
        <taxon>Eutardigrada</taxon>
        <taxon>Parachela</taxon>
        <taxon>Hypsibioidea</taxon>
        <taxon>Hypsibiidae</taxon>
        <taxon>Hypsibius</taxon>
    </lineage>
</organism>
<keyword evidence="3" id="KW-1185">Reference proteome</keyword>
<evidence type="ECO:0000256" key="1">
    <source>
        <dbReference type="SAM" id="SignalP"/>
    </source>
</evidence>
<keyword evidence="1" id="KW-0732">Signal</keyword>
<dbReference type="Proteomes" id="UP000192578">
    <property type="component" value="Unassembled WGS sequence"/>
</dbReference>
<evidence type="ECO:0000313" key="3">
    <source>
        <dbReference type="Proteomes" id="UP000192578"/>
    </source>
</evidence>
<dbReference type="EMBL" id="MTYJ01000192">
    <property type="protein sequence ID" value="OWA50432.1"/>
    <property type="molecule type" value="Genomic_DNA"/>
</dbReference>
<reference evidence="3" key="1">
    <citation type="submission" date="2017-01" db="EMBL/GenBank/DDBJ databases">
        <title>Comparative genomics of anhydrobiosis in the tardigrade Hypsibius dujardini.</title>
        <authorList>
            <person name="Yoshida Y."/>
            <person name="Koutsovoulos G."/>
            <person name="Laetsch D."/>
            <person name="Stevens L."/>
            <person name="Kumar S."/>
            <person name="Horikawa D."/>
            <person name="Ishino K."/>
            <person name="Komine S."/>
            <person name="Tomita M."/>
            <person name="Blaxter M."/>
            <person name="Arakawa K."/>
        </authorList>
    </citation>
    <scope>NUCLEOTIDE SEQUENCE [LARGE SCALE GENOMIC DNA]</scope>
    <source>
        <strain evidence="3">Z151</strain>
    </source>
</reference>
<evidence type="ECO:0000313" key="2">
    <source>
        <dbReference type="EMBL" id="OWA50432.1"/>
    </source>
</evidence>
<name>A0A9X6N9N1_HYPEX</name>
<gene>
    <name evidence="2" type="ORF">BV898_14949</name>
</gene>
<comment type="caution">
    <text evidence="2">The sequence shown here is derived from an EMBL/GenBank/DDBJ whole genome shotgun (WGS) entry which is preliminary data.</text>
</comment>
<evidence type="ECO:0008006" key="4">
    <source>
        <dbReference type="Google" id="ProtNLM"/>
    </source>
</evidence>
<feature type="signal peptide" evidence="1">
    <location>
        <begin position="1"/>
        <end position="22"/>
    </location>
</feature>
<accession>A0A9X6N9N1</accession>
<feature type="chain" id="PRO_5040928263" description="SXP/RAL-2 family protein Ani s 5-like cation-binding domain-containing protein" evidence="1">
    <location>
        <begin position="23"/>
        <end position="174"/>
    </location>
</feature>
<protein>
    <recommendedName>
        <fullName evidence="4">SXP/RAL-2 family protein Ani s 5-like cation-binding domain-containing protein</fullName>
    </recommendedName>
</protein>